<gene>
    <name evidence="4" type="ORF">SCLO_1011080</name>
</gene>
<keyword evidence="2" id="KW-0812">Transmembrane</keyword>
<evidence type="ECO:0000313" key="4">
    <source>
        <dbReference type="EMBL" id="BAV64148.1"/>
    </source>
</evidence>
<dbReference type="Proteomes" id="UP000218272">
    <property type="component" value="Chromosome SCLO_1"/>
</dbReference>
<dbReference type="KEGG" id="sclo:SCLO_1011080"/>
<proteinExistence type="predicted"/>
<feature type="transmembrane region" description="Helical" evidence="2">
    <location>
        <begin position="20"/>
        <end position="38"/>
    </location>
</feature>
<feature type="domain" description="TadE-like" evidence="3">
    <location>
        <begin position="17"/>
        <end position="57"/>
    </location>
</feature>
<keyword evidence="2" id="KW-0472">Membrane</keyword>
<keyword evidence="5" id="KW-1185">Reference proteome</keyword>
<protein>
    <recommendedName>
        <fullName evidence="3">TadE-like domain-containing protein</fullName>
    </recommendedName>
</protein>
<accession>A0A1E1F0T2</accession>
<evidence type="ECO:0000256" key="1">
    <source>
        <dbReference type="SAM" id="MobiDB-lite"/>
    </source>
</evidence>
<feature type="compositionally biased region" description="Basic and acidic residues" evidence="1">
    <location>
        <begin position="128"/>
        <end position="138"/>
    </location>
</feature>
<reference evidence="4 5" key="1">
    <citation type="submission" date="2016-10" db="EMBL/GenBank/DDBJ databases">
        <title>Complete Genome Sequence of the Nonylphenol-Degrading Bacterium Sphingobium cloacae JCM 10874T.</title>
        <authorList>
            <person name="Ootsuka M."/>
            <person name="Nishizawa T."/>
            <person name="Ohta H."/>
        </authorList>
    </citation>
    <scope>NUCLEOTIDE SEQUENCE [LARGE SCALE GENOMIC DNA]</scope>
    <source>
        <strain evidence="4 5">JCM 10874</strain>
    </source>
</reference>
<evidence type="ECO:0000256" key="2">
    <source>
        <dbReference type="SAM" id="Phobius"/>
    </source>
</evidence>
<organism evidence="4 5">
    <name type="scientific">Sphingobium cloacae</name>
    <dbReference type="NCBI Taxonomy" id="120107"/>
    <lineage>
        <taxon>Bacteria</taxon>
        <taxon>Pseudomonadati</taxon>
        <taxon>Pseudomonadota</taxon>
        <taxon>Alphaproteobacteria</taxon>
        <taxon>Sphingomonadales</taxon>
        <taxon>Sphingomonadaceae</taxon>
        <taxon>Sphingobium</taxon>
    </lineage>
</organism>
<keyword evidence="2" id="KW-1133">Transmembrane helix</keyword>
<dbReference type="EMBL" id="AP017655">
    <property type="protein sequence ID" value="BAV64148.1"/>
    <property type="molecule type" value="Genomic_DNA"/>
</dbReference>
<sequence>MVHRPLPSSRLRTDERGVTALEFALVSPVLLMMLMFLFDTGYYLYAKAILAGEVNAAGRASTLETATDELRDTLDAQVSTAVERLVPNGHMEFQRMAYKSYGRAQAKAEDFVDANNNGVCDNGESFDDANRNGTRDLDSGVSGGGGAKDVTVYTATLRYDRLFPLNGFLGVGREVTMSSSTLLRNQPFDKQAEPLIGTCP</sequence>
<name>A0A1E1F0T2_9SPHN</name>
<dbReference type="InterPro" id="IPR012495">
    <property type="entry name" value="TadE-like_dom"/>
</dbReference>
<feature type="region of interest" description="Disordered" evidence="1">
    <location>
        <begin position="123"/>
        <end position="143"/>
    </location>
</feature>
<evidence type="ECO:0000313" key="5">
    <source>
        <dbReference type="Proteomes" id="UP000218272"/>
    </source>
</evidence>
<dbReference type="AlphaFoldDB" id="A0A1E1F0T2"/>
<dbReference type="Pfam" id="PF07811">
    <property type="entry name" value="TadE"/>
    <property type="match status" value="1"/>
</dbReference>
<evidence type="ECO:0000259" key="3">
    <source>
        <dbReference type="Pfam" id="PF07811"/>
    </source>
</evidence>